<proteinExistence type="predicted"/>
<gene>
    <name evidence="1" type="ORF">SAMN05444716_101275</name>
</gene>
<dbReference type="STRING" id="1176198.SAMN05444716_101275"/>
<protein>
    <recommendedName>
        <fullName evidence="3">Abi-like protein</fullName>
    </recommendedName>
</protein>
<dbReference type="Proteomes" id="UP000198873">
    <property type="component" value="Unassembled WGS sequence"/>
</dbReference>
<evidence type="ECO:0000313" key="1">
    <source>
        <dbReference type="EMBL" id="SFS35163.1"/>
    </source>
</evidence>
<dbReference type="AlphaFoldDB" id="A0A1I6P4M4"/>
<evidence type="ECO:0000313" key="2">
    <source>
        <dbReference type="Proteomes" id="UP000198873"/>
    </source>
</evidence>
<reference evidence="2" key="1">
    <citation type="submission" date="2016-10" db="EMBL/GenBank/DDBJ databases">
        <authorList>
            <person name="Varghese N."/>
            <person name="Submissions S."/>
        </authorList>
    </citation>
    <scope>NUCLEOTIDE SEQUENCE [LARGE SCALE GENOMIC DNA]</scope>
    <source>
        <strain evidence="2">CGMCC 4.7047</strain>
    </source>
</reference>
<keyword evidence="2" id="KW-1185">Reference proteome</keyword>
<accession>A0A1I6P4M4</accession>
<dbReference type="EMBL" id="FPAB01000001">
    <property type="protein sequence ID" value="SFS35163.1"/>
    <property type="molecule type" value="Genomic_DNA"/>
</dbReference>
<organism evidence="1 2">
    <name type="scientific">Streptomyces harbinensis</name>
    <dbReference type="NCBI Taxonomy" id="1176198"/>
    <lineage>
        <taxon>Bacteria</taxon>
        <taxon>Bacillati</taxon>
        <taxon>Actinomycetota</taxon>
        <taxon>Actinomycetes</taxon>
        <taxon>Kitasatosporales</taxon>
        <taxon>Streptomycetaceae</taxon>
        <taxon>Streptomyces</taxon>
    </lineage>
</organism>
<evidence type="ECO:0008006" key="3">
    <source>
        <dbReference type="Google" id="ProtNLM"/>
    </source>
</evidence>
<name>A0A1I6P4M4_9ACTN</name>
<sequence length="225" mass="26013">MTEQPPVWMTRAFSRPRLAGYLRASDGDPGRAERLYWWNVEASAALYGPLHCLEISLRNALHERLRDAYGRPDWWHAAPLNDAGRRLTREAGRISRRRRPGPVPPDHVVAELNFGFWVSLLSKGGRGGQYDRQLWVPVLHRAFPHYSGRRDELHGTLDALRLLRNRVMHHEPIHHRDLVHDHRMIYRVLGWISTEAAKEIQVLDRFPAVLEHRAATCGGGRSPRF</sequence>
<dbReference type="RefSeq" id="WP_093841912.1">
    <property type="nucleotide sequence ID" value="NZ_FPAB01000001.1"/>
</dbReference>